<dbReference type="Proteomes" id="UP001203880">
    <property type="component" value="Unassembled WGS sequence"/>
</dbReference>
<sequence length="407" mass="46771">MAQEKQDASAPDQAAADRPVLRMVFLGSDATNPTLILRIRSFLRAGADVTGFTFRRWKFNTDYQPEWANIHLGRTVDRNYLRRLPSLLRALYVVAQHRQVLRRADVIYARQIDLLLLGLLGKWLSGSPARMVYEVEDIQEVFFKKTLQGKIFRWLERWALKHVDLLVPLSPGFLRGYFQPVQNYTGPSFVLENKIQLGDQSDEPTRAGRVWEEITDRWVIGWFGTLRCPKSMALLEEVAERLGPKVEIYTRGYPTETGLDAYMEIVNRHPNWTYAGEYTIPGDLEEMYGRVHFSWCLDFLDEHGNSPLLLACRMYQGGFYGAVPLVPAGSEMDRWVSEAGIGHALPAPYAEPIARFLENTTVEAYREERAEIMDRRRDLFLEDGTDTRALLDTIREIAPSYAGFKKL</sequence>
<dbReference type="Pfam" id="PF13579">
    <property type="entry name" value="Glyco_trans_4_4"/>
    <property type="match status" value="1"/>
</dbReference>
<comment type="caution">
    <text evidence="2">The sequence shown here is derived from an EMBL/GenBank/DDBJ whole genome shotgun (WGS) entry which is preliminary data.</text>
</comment>
<accession>A0ABT0Q6Z4</accession>
<proteinExistence type="predicted"/>
<keyword evidence="3" id="KW-1185">Reference proteome</keyword>
<protein>
    <recommendedName>
        <fullName evidence="1">Glycosyltransferase subfamily 4-like N-terminal domain-containing protein</fullName>
    </recommendedName>
</protein>
<organism evidence="2 3">
    <name type="scientific">Ruegeria spongiae</name>
    <dbReference type="NCBI Taxonomy" id="2942209"/>
    <lineage>
        <taxon>Bacteria</taxon>
        <taxon>Pseudomonadati</taxon>
        <taxon>Pseudomonadota</taxon>
        <taxon>Alphaproteobacteria</taxon>
        <taxon>Rhodobacterales</taxon>
        <taxon>Roseobacteraceae</taxon>
        <taxon>Ruegeria</taxon>
    </lineage>
</organism>
<evidence type="ECO:0000259" key="1">
    <source>
        <dbReference type="Pfam" id="PF13579"/>
    </source>
</evidence>
<dbReference type="RefSeq" id="WP_249712638.1">
    <property type="nucleotide sequence ID" value="NZ_JAMFMB010000033.1"/>
</dbReference>
<gene>
    <name evidence="2" type="ORF">M3P21_19130</name>
</gene>
<feature type="domain" description="Glycosyltransferase subfamily 4-like N-terminal" evidence="1">
    <location>
        <begin position="43"/>
        <end position="175"/>
    </location>
</feature>
<evidence type="ECO:0000313" key="3">
    <source>
        <dbReference type="Proteomes" id="UP001203880"/>
    </source>
</evidence>
<name>A0ABT0Q6Z4_9RHOB</name>
<dbReference type="EMBL" id="JAMFMB010000033">
    <property type="protein sequence ID" value="MCL6285646.1"/>
    <property type="molecule type" value="Genomic_DNA"/>
</dbReference>
<dbReference type="InterPro" id="IPR028098">
    <property type="entry name" value="Glyco_trans_4-like_N"/>
</dbReference>
<evidence type="ECO:0000313" key="2">
    <source>
        <dbReference type="EMBL" id="MCL6285646.1"/>
    </source>
</evidence>
<dbReference type="SUPFAM" id="SSF53756">
    <property type="entry name" value="UDP-Glycosyltransferase/glycogen phosphorylase"/>
    <property type="match status" value="1"/>
</dbReference>
<reference evidence="2" key="1">
    <citation type="submission" date="2022-05" db="EMBL/GenBank/DDBJ databases">
        <authorList>
            <person name="Park J.-S."/>
        </authorList>
    </citation>
    <scope>NUCLEOTIDE SEQUENCE</scope>
    <source>
        <strain evidence="2">2012CJ41-6</strain>
    </source>
</reference>